<proteinExistence type="inferred from homology"/>
<sequence>MNDASPTVEQASDRVAPQIGMPQSGWGLKAMLAALMALTSLSTDIYLPAMPTMQRELHGDAELTITGFLIGFALAQLVWGPVSDRIGRKRPLLIGLALFVVGSIGCALSQSIAAVVFWRVFQAFGACTGPMLARAMVRDLYERRQAAETLSTLTIVMALAPIGGPLLGGQILRLGDWHDVFWLLAVVGSLMLWTLRRLPETHTPSRRATTPARTALSDYRTLLAHGPFMRNTLCVAFFYVGAYAFIAGSPRVYIEHFHIDAQHYGWLFGVNIVGVMALSAVNRRLVRRFSLGALLRVSTGIAAAAMLAGLGLGLGGDGGLLAVAAPVFVFFTMNGIIAASATAAALDGVPRLAGSAAALIGALQYGSGIVSSLLLAALADGSPRAMVGVMTVFALAAAAMAFMSREDRSTAPSARLDAPRP</sequence>
<keyword evidence="4" id="KW-1003">Cell membrane</keyword>
<evidence type="ECO:0000259" key="9">
    <source>
        <dbReference type="PROSITE" id="PS50850"/>
    </source>
</evidence>
<evidence type="ECO:0000256" key="8">
    <source>
        <dbReference type="RuleBase" id="RU365088"/>
    </source>
</evidence>
<evidence type="ECO:0000256" key="3">
    <source>
        <dbReference type="ARBA" id="ARBA00022448"/>
    </source>
</evidence>
<feature type="transmembrane region" description="Helical" evidence="8">
    <location>
        <begin position="92"/>
        <end position="110"/>
    </location>
</feature>
<evidence type="ECO:0000256" key="2">
    <source>
        <dbReference type="ARBA" id="ARBA00006236"/>
    </source>
</evidence>
<dbReference type="Pfam" id="PF07690">
    <property type="entry name" value="MFS_1"/>
    <property type="match status" value="1"/>
</dbReference>
<dbReference type="InterPro" id="IPR020846">
    <property type="entry name" value="MFS_dom"/>
</dbReference>
<dbReference type="AlphaFoldDB" id="A0A4R2MC05"/>
<dbReference type="Proteomes" id="UP000295106">
    <property type="component" value="Unassembled WGS sequence"/>
</dbReference>
<keyword evidence="3 8" id="KW-0813">Transport</keyword>
<dbReference type="PROSITE" id="PS50850">
    <property type="entry name" value="MFS"/>
    <property type="match status" value="1"/>
</dbReference>
<comment type="similarity">
    <text evidence="2 8">Belongs to the major facilitator superfamily. Bcr/CmlA family.</text>
</comment>
<keyword evidence="7 8" id="KW-0472">Membrane</keyword>
<evidence type="ECO:0000256" key="5">
    <source>
        <dbReference type="ARBA" id="ARBA00022692"/>
    </source>
</evidence>
<feature type="transmembrane region" description="Helical" evidence="8">
    <location>
        <begin position="385"/>
        <end position="403"/>
    </location>
</feature>
<dbReference type="GO" id="GO:1990961">
    <property type="term" value="P:xenobiotic detoxification by transmembrane export across the plasma membrane"/>
    <property type="evidence" value="ECO:0007669"/>
    <property type="project" value="InterPro"/>
</dbReference>
<dbReference type="SUPFAM" id="SSF103473">
    <property type="entry name" value="MFS general substrate transporter"/>
    <property type="match status" value="1"/>
</dbReference>
<feature type="transmembrane region" description="Helical" evidence="8">
    <location>
        <begin position="116"/>
        <end position="137"/>
    </location>
</feature>
<keyword evidence="6 8" id="KW-1133">Transmembrane helix</keyword>
<feature type="domain" description="Major facilitator superfamily (MFS) profile" evidence="9">
    <location>
        <begin position="1"/>
        <end position="408"/>
    </location>
</feature>
<feature type="transmembrane region" description="Helical" evidence="8">
    <location>
        <begin position="320"/>
        <end position="346"/>
    </location>
</feature>
<keyword evidence="5 8" id="KW-0812">Transmembrane</keyword>
<evidence type="ECO:0000256" key="7">
    <source>
        <dbReference type="ARBA" id="ARBA00023136"/>
    </source>
</evidence>
<feature type="transmembrane region" description="Helical" evidence="8">
    <location>
        <begin position="149"/>
        <end position="168"/>
    </location>
</feature>
<dbReference type="GO" id="GO:0042910">
    <property type="term" value="F:xenobiotic transmembrane transporter activity"/>
    <property type="evidence" value="ECO:0007669"/>
    <property type="project" value="InterPro"/>
</dbReference>
<dbReference type="GO" id="GO:0005886">
    <property type="term" value="C:plasma membrane"/>
    <property type="evidence" value="ECO:0007669"/>
    <property type="project" value="UniProtKB-SubCell"/>
</dbReference>
<organism evidence="10 11">
    <name type="scientific">Rubrivivax gelatinosus</name>
    <name type="common">Rhodocyclus gelatinosus</name>
    <name type="synonym">Rhodopseudomonas gelatinosa</name>
    <dbReference type="NCBI Taxonomy" id="28068"/>
    <lineage>
        <taxon>Bacteria</taxon>
        <taxon>Pseudomonadati</taxon>
        <taxon>Pseudomonadota</taxon>
        <taxon>Betaproteobacteria</taxon>
        <taxon>Burkholderiales</taxon>
        <taxon>Sphaerotilaceae</taxon>
        <taxon>Rubrivivax</taxon>
    </lineage>
</organism>
<evidence type="ECO:0000313" key="10">
    <source>
        <dbReference type="EMBL" id="TCP04070.1"/>
    </source>
</evidence>
<feature type="transmembrane region" description="Helical" evidence="8">
    <location>
        <begin position="180"/>
        <end position="198"/>
    </location>
</feature>
<dbReference type="InterPro" id="IPR011701">
    <property type="entry name" value="MFS"/>
</dbReference>
<dbReference type="Gene3D" id="1.20.1720.10">
    <property type="entry name" value="Multidrug resistance protein D"/>
    <property type="match status" value="1"/>
</dbReference>
<dbReference type="InterPro" id="IPR036259">
    <property type="entry name" value="MFS_trans_sf"/>
</dbReference>
<evidence type="ECO:0000256" key="1">
    <source>
        <dbReference type="ARBA" id="ARBA00004651"/>
    </source>
</evidence>
<feature type="transmembrane region" description="Helical" evidence="8">
    <location>
        <begin position="30"/>
        <end position="49"/>
    </location>
</feature>
<feature type="transmembrane region" description="Helical" evidence="8">
    <location>
        <begin position="293"/>
        <end position="314"/>
    </location>
</feature>
<dbReference type="NCBIfam" id="TIGR00710">
    <property type="entry name" value="efflux_Bcr_CflA"/>
    <property type="match status" value="1"/>
</dbReference>
<keyword evidence="8" id="KW-0997">Cell inner membrane</keyword>
<evidence type="ECO:0000256" key="6">
    <source>
        <dbReference type="ARBA" id="ARBA00022989"/>
    </source>
</evidence>
<comment type="subcellular location">
    <subcellularLocation>
        <location evidence="8">Cell inner membrane</location>
        <topology evidence="8">Multi-pass membrane protein</topology>
    </subcellularLocation>
    <subcellularLocation>
        <location evidence="1">Cell membrane</location>
        <topology evidence="1">Multi-pass membrane protein</topology>
    </subcellularLocation>
</comment>
<dbReference type="EMBL" id="SLXD01000003">
    <property type="protein sequence ID" value="TCP04070.1"/>
    <property type="molecule type" value="Genomic_DNA"/>
</dbReference>
<accession>A0A4R2MC05</accession>
<dbReference type="PANTHER" id="PTHR23502">
    <property type="entry name" value="MAJOR FACILITATOR SUPERFAMILY"/>
    <property type="match status" value="1"/>
</dbReference>
<comment type="caution">
    <text evidence="10">The sequence shown here is derived from an EMBL/GenBank/DDBJ whole genome shotgun (WGS) entry which is preliminary data.</text>
</comment>
<dbReference type="CDD" id="cd17320">
    <property type="entry name" value="MFS_MdfA_MDR_like"/>
    <property type="match status" value="1"/>
</dbReference>
<feature type="transmembrane region" description="Helical" evidence="8">
    <location>
        <begin position="358"/>
        <end position="379"/>
    </location>
</feature>
<name>A0A4R2MC05_RUBGE</name>
<feature type="transmembrane region" description="Helical" evidence="8">
    <location>
        <begin position="61"/>
        <end position="80"/>
    </location>
</feature>
<feature type="transmembrane region" description="Helical" evidence="8">
    <location>
        <begin position="264"/>
        <end position="281"/>
    </location>
</feature>
<feature type="transmembrane region" description="Helical" evidence="8">
    <location>
        <begin position="233"/>
        <end position="252"/>
    </location>
</feature>
<dbReference type="PANTHER" id="PTHR23502:SF132">
    <property type="entry name" value="POLYAMINE TRANSPORTER 2-RELATED"/>
    <property type="match status" value="1"/>
</dbReference>
<dbReference type="InterPro" id="IPR004812">
    <property type="entry name" value="Efflux_drug-R_Bcr/CmlA"/>
</dbReference>
<reference evidence="10 11" key="1">
    <citation type="submission" date="2019-03" db="EMBL/GenBank/DDBJ databases">
        <title>Genomic Encyclopedia of Type Strains, Phase IV (KMG-IV): sequencing the most valuable type-strain genomes for metagenomic binning, comparative biology and taxonomic classification.</title>
        <authorList>
            <person name="Goeker M."/>
        </authorList>
    </citation>
    <scope>NUCLEOTIDE SEQUENCE [LARGE SCALE GENOMIC DNA]</scope>
    <source>
        <strain evidence="10 11">DSM 1709</strain>
    </source>
</reference>
<evidence type="ECO:0000313" key="11">
    <source>
        <dbReference type="Proteomes" id="UP000295106"/>
    </source>
</evidence>
<protein>
    <recommendedName>
        <fullName evidence="8">Bcr/CflA family efflux transporter</fullName>
    </recommendedName>
</protein>
<gene>
    <name evidence="10" type="ORF">EV684_103319</name>
</gene>
<evidence type="ECO:0000256" key="4">
    <source>
        <dbReference type="ARBA" id="ARBA00022475"/>
    </source>
</evidence>